<dbReference type="NCBIfam" id="TIGR02141">
    <property type="entry name" value="modB_ABC"/>
    <property type="match status" value="1"/>
</dbReference>
<name>E6W1N0_DESIS</name>
<sequence>MNPDFIQTMTLTFQVALITTIILLVLGIPLAYWLAYTRSRAKSVVETLVSMPLVLPPTVLGFYLLVFFSPVNPVGGFLDSWFNLRLVFSFEGVIVGSVLFSLPFMIHPLQSAFTAIPANLREAAATLGISRNRTLFTILLPNMKPGILAGCILSFAHTVGEFGVVLMVGGNISGETRMASIAIYDRVEALDYATAHQYAFVLFAITFAILLIVYVVNRRFARMELS</sequence>
<feature type="domain" description="ABC transmembrane type-1" evidence="12">
    <location>
        <begin position="9"/>
        <end position="213"/>
    </location>
</feature>
<dbReference type="InterPro" id="IPR000515">
    <property type="entry name" value="MetI-like"/>
</dbReference>
<dbReference type="PANTHER" id="PTHR30183">
    <property type="entry name" value="MOLYBDENUM TRANSPORT SYSTEM PERMEASE PROTEIN MODB"/>
    <property type="match status" value="1"/>
</dbReference>
<evidence type="ECO:0000313" key="14">
    <source>
        <dbReference type="Proteomes" id="UP000002572"/>
    </source>
</evidence>
<proteinExistence type="inferred from homology"/>
<evidence type="ECO:0000313" key="13">
    <source>
        <dbReference type="EMBL" id="ADU66579.1"/>
    </source>
</evidence>
<keyword evidence="4 10" id="KW-0813">Transport</keyword>
<accession>E6W1N0</accession>
<dbReference type="CDD" id="cd06261">
    <property type="entry name" value="TM_PBP2"/>
    <property type="match status" value="1"/>
</dbReference>
<feature type="transmembrane region" description="Helical" evidence="10">
    <location>
        <begin position="12"/>
        <end position="35"/>
    </location>
</feature>
<organism evidence="13 14">
    <name type="scientific">Desulfurispirillum indicum (strain ATCC BAA-1389 / DSM 22839 / S5)</name>
    <dbReference type="NCBI Taxonomy" id="653733"/>
    <lineage>
        <taxon>Bacteria</taxon>
        <taxon>Pseudomonadati</taxon>
        <taxon>Chrysiogenota</taxon>
        <taxon>Chrysiogenia</taxon>
        <taxon>Chrysiogenales</taxon>
        <taxon>Chrysiogenaceae</taxon>
        <taxon>Desulfurispirillum</taxon>
    </lineage>
</organism>
<keyword evidence="14" id="KW-1185">Reference proteome</keyword>
<keyword evidence="6 11" id="KW-0500">Molybdenum</keyword>
<evidence type="ECO:0000259" key="12">
    <source>
        <dbReference type="PROSITE" id="PS50928"/>
    </source>
</evidence>
<comment type="function">
    <text evidence="1 11">Part of the binding-protein-dependent transport system for molybdenum; probably responsible for the translocation of the substrate across the membrane.</text>
</comment>
<evidence type="ECO:0000256" key="6">
    <source>
        <dbReference type="ARBA" id="ARBA00022505"/>
    </source>
</evidence>
<dbReference type="EMBL" id="CP002432">
    <property type="protein sequence ID" value="ADU66579.1"/>
    <property type="molecule type" value="Genomic_DNA"/>
</dbReference>
<dbReference type="GO" id="GO:0005886">
    <property type="term" value="C:plasma membrane"/>
    <property type="evidence" value="ECO:0007669"/>
    <property type="project" value="UniProtKB-SubCell"/>
</dbReference>
<feature type="transmembrane region" description="Helical" evidence="10">
    <location>
        <begin position="47"/>
        <end position="66"/>
    </location>
</feature>
<dbReference type="RefSeq" id="WP_013506459.1">
    <property type="nucleotide sequence ID" value="NC_014836.1"/>
</dbReference>
<gene>
    <name evidence="13" type="ordered locus">Selin_1852</name>
</gene>
<protein>
    <recommendedName>
        <fullName evidence="11">Molybdenum transport system permease</fullName>
    </recommendedName>
</protein>
<dbReference type="InterPro" id="IPR035906">
    <property type="entry name" value="MetI-like_sf"/>
</dbReference>
<dbReference type="PANTHER" id="PTHR30183:SF8">
    <property type="entry name" value="MOLYBDENUM TRANSPORT SYSTEM PERMEASE"/>
    <property type="match status" value="1"/>
</dbReference>
<feature type="transmembrane region" description="Helical" evidence="10">
    <location>
        <begin position="86"/>
        <end position="106"/>
    </location>
</feature>
<keyword evidence="7 10" id="KW-0812">Transmembrane</keyword>
<evidence type="ECO:0000256" key="11">
    <source>
        <dbReference type="RuleBase" id="RU365097"/>
    </source>
</evidence>
<dbReference type="KEGG" id="din:Selin_1852"/>
<dbReference type="HOGENOM" id="CLU_016047_14_3_0"/>
<dbReference type="Pfam" id="PF00528">
    <property type="entry name" value="BPD_transp_1"/>
    <property type="match status" value="1"/>
</dbReference>
<evidence type="ECO:0000256" key="7">
    <source>
        <dbReference type="ARBA" id="ARBA00022692"/>
    </source>
</evidence>
<evidence type="ECO:0000256" key="8">
    <source>
        <dbReference type="ARBA" id="ARBA00022989"/>
    </source>
</evidence>
<evidence type="ECO:0000256" key="2">
    <source>
        <dbReference type="ARBA" id="ARBA00004651"/>
    </source>
</evidence>
<dbReference type="OrthoDB" id="9795403at2"/>
<dbReference type="GO" id="GO:0015098">
    <property type="term" value="F:molybdate ion transmembrane transporter activity"/>
    <property type="evidence" value="ECO:0007669"/>
    <property type="project" value="UniProtKB-UniRule"/>
</dbReference>
<reference evidence="13 14" key="1">
    <citation type="submission" date="2010-12" db="EMBL/GenBank/DDBJ databases">
        <title>Complete sequence of Desulfurispirillum indicum S5.</title>
        <authorList>
            <consortium name="US DOE Joint Genome Institute"/>
            <person name="Lucas S."/>
            <person name="Copeland A."/>
            <person name="Lapidus A."/>
            <person name="Cheng J.-F."/>
            <person name="Goodwin L."/>
            <person name="Pitluck S."/>
            <person name="Chertkov O."/>
            <person name="Held B."/>
            <person name="Detter J.C."/>
            <person name="Han C."/>
            <person name="Tapia R."/>
            <person name="Land M."/>
            <person name="Hauser L."/>
            <person name="Kyrpides N."/>
            <person name="Ivanova N."/>
            <person name="Mikhailova N."/>
            <person name="Haggblom M."/>
            <person name="Rauschenbach I."/>
            <person name="Bini E."/>
            <person name="Woyke T."/>
        </authorList>
    </citation>
    <scope>NUCLEOTIDE SEQUENCE [LARGE SCALE GENOMIC DNA]</scope>
    <source>
        <strain evidence="14">ATCC BAA-1389 / DSM 22839 / S5</strain>
    </source>
</reference>
<evidence type="ECO:0000256" key="3">
    <source>
        <dbReference type="ARBA" id="ARBA00007069"/>
    </source>
</evidence>
<keyword evidence="8 10" id="KW-1133">Transmembrane helix</keyword>
<dbReference type="InParanoid" id="E6W1N0"/>
<evidence type="ECO:0000256" key="9">
    <source>
        <dbReference type="ARBA" id="ARBA00023136"/>
    </source>
</evidence>
<comment type="subcellular location">
    <subcellularLocation>
        <location evidence="2 10">Cell membrane</location>
        <topology evidence="2 10">Multi-pass membrane protein</topology>
    </subcellularLocation>
</comment>
<dbReference type="SUPFAM" id="SSF161098">
    <property type="entry name" value="MetI-like"/>
    <property type="match status" value="1"/>
</dbReference>
<dbReference type="eggNOG" id="COG4149">
    <property type="taxonomic scope" value="Bacteria"/>
</dbReference>
<keyword evidence="5 11" id="KW-1003">Cell membrane</keyword>
<keyword evidence="9 10" id="KW-0472">Membrane</keyword>
<evidence type="ECO:0000256" key="1">
    <source>
        <dbReference type="ARBA" id="ARBA00002949"/>
    </source>
</evidence>
<evidence type="ECO:0000256" key="5">
    <source>
        <dbReference type="ARBA" id="ARBA00022475"/>
    </source>
</evidence>
<evidence type="ECO:0000256" key="4">
    <source>
        <dbReference type="ARBA" id="ARBA00022448"/>
    </source>
</evidence>
<feature type="transmembrane region" description="Helical" evidence="10">
    <location>
        <begin position="198"/>
        <end position="216"/>
    </location>
</feature>
<dbReference type="PROSITE" id="PS50928">
    <property type="entry name" value="ABC_TM1"/>
    <property type="match status" value="1"/>
</dbReference>
<dbReference type="Proteomes" id="UP000002572">
    <property type="component" value="Chromosome"/>
</dbReference>
<dbReference type="STRING" id="653733.Selin_1852"/>
<dbReference type="AlphaFoldDB" id="E6W1N0"/>
<feature type="transmembrane region" description="Helical" evidence="10">
    <location>
        <begin position="147"/>
        <end position="168"/>
    </location>
</feature>
<dbReference type="InterPro" id="IPR011867">
    <property type="entry name" value="ModB_ABC"/>
</dbReference>
<evidence type="ECO:0000256" key="10">
    <source>
        <dbReference type="RuleBase" id="RU363032"/>
    </source>
</evidence>
<comment type="similarity">
    <text evidence="3 11">Belongs to the binding-protein-dependent transport system permease family. CysTW subfamily.</text>
</comment>
<dbReference type="Gene3D" id="1.10.3720.10">
    <property type="entry name" value="MetI-like"/>
    <property type="match status" value="1"/>
</dbReference>